<feature type="non-terminal residue" evidence="7">
    <location>
        <position position="1"/>
    </location>
</feature>
<keyword evidence="5" id="KW-1133">Transmembrane helix</keyword>
<feature type="domain" description="GRF-type" evidence="6">
    <location>
        <begin position="1"/>
        <end position="43"/>
    </location>
</feature>
<keyword evidence="1" id="KW-0479">Metal-binding</keyword>
<keyword evidence="3" id="KW-0862">Zinc</keyword>
<name>A0A1J6K5M8_NICAT</name>
<sequence>CGEKVVLVILWSIDNPGRRLYGCRFYEKDRGTGCKFFVWFDPPTPEHLKGVILGLLKKKKALDAFMKASRNQKNWRRLIIFVLIVIVFKVIMFGT</sequence>
<protein>
    <recommendedName>
        <fullName evidence="6">GRF-type domain-containing protein</fullName>
    </recommendedName>
</protein>
<evidence type="ECO:0000256" key="2">
    <source>
        <dbReference type="ARBA" id="ARBA00022771"/>
    </source>
</evidence>
<dbReference type="PROSITE" id="PS51999">
    <property type="entry name" value="ZF_GRF"/>
    <property type="match status" value="1"/>
</dbReference>
<keyword evidence="8" id="KW-1185">Reference proteome</keyword>
<reference evidence="7" key="1">
    <citation type="submission" date="2016-11" db="EMBL/GenBank/DDBJ databases">
        <title>The genome of Nicotiana attenuata.</title>
        <authorList>
            <person name="Xu S."/>
            <person name="Brockmoeller T."/>
            <person name="Gaquerel E."/>
            <person name="Navarro A."/>
            <person name="Kuhl H."/>
            <person name="Gase K."/>
            <person name="Ling Z."/>
            <person name="Zhou W."/>
            <person name="Kreitzer C."/>
            <person name="Stanke M."/>
            <person name="Tang H."/>
            <person name="Lyons E."/>
            <person name="Pandey P."/>
            <person name="Pandey S.P."/>
            <person name="Timmermann B."/>
            <person name="Baldwin I.T."/>
        </authorList>
    </citation>
    <scope>NUCLEOTIDE SEQUENCE [LARGE SCALE GENOMIC DNA]</scope>
    <source>
        <strain evidence="7">UT</strain>
    </source>
</reference>
<dbReference type="SMR" id="A0A1J6K5M8"/>
<gene>
    <name evidence="7" type="ORF">A4A49_64960</name>
</gene>
<evidence type="ECO:0000256" key="5">
    <source>
        <dbReference type="SAM" id="Phobius"/>
    </source>
</evidence>
<evidence type="ECO:0000313" key="8">
    <source>
        <dbReference type="Proteomes" id="UP000187609"/>
    </source>
</evidence>
<evidence type="ECO:0000256" key="4">
    <source>
        <dbReference type="PROSITE-ProRule" id="PRU01343"/>
    </source>
</evidence>
<proteinExistence type="predicted"/>
<comment type="caution">
    <text evidence="7">The sequence shown here is derived from an EMBL/GenBank/DDBJ whole genome shotgun (WGS) entry which is preliminary data.</text>
</comment>
<dbReference type="STRING" id="49451.A0A1J6K5M8"/>
<organism evidence="7 8">
    <name type="scientific">Nicotiana attenuata</name>
    <name type="common">Coyote tobacco</name>
    <dbReference type="NCBI Taxonomy" id="49451"/>
    <lineage>
        <taxon>Eukaryota</taxon>
        <taxon>Viridiplantae</taxon>
        <taxon>Streptophyta</taxon>
        <taxon>Embryophyta</taxon>
        <taxon>Tracheophyta</taxon>
        <taxon>Spermatophyta</taxon>
        <taxon>Magnoliopsida</taxon>
        <taxon>eudicotyledons</taxon>
        <taxon>Gunneridae</taxon>
        <taxon>Pentapetalae</taxon>
        <taxon>asterids</taxon>
        <taxon>lamiids</taxon>
        <taxon>Solanales</taxon>
        <taxon>Solanaceae</taxon>
        <taxon>Nicotianoideae</taxon>
        <taxon>Nicotianeae</taxon>
        <taxon>Nicotiana</taxon>
    </lineage>
</organism>
<dbReference type="EMBL" id="MJEQ01003234">
    <property type="protein sequence ID" value="OIT23980.1"/>
    <property type="molecule type" value="Genomic_DNA"/>
</dbReference>
<keyword evidence="2 4" id="KW-0863">Zinc-finger</keyword>
<evidence type="ECO:0000256" key="3">
    <source>
        <dbReference type="ARBA" id="ARBA00022833"/>
    </source>
</evidence>
<dbReference type="GO" id="GO:0008270">
    <property type="term" value="F:zinc ion binding"/>
    <property type="evidence" value="ECO:0007669"/>
    <property type="project" value="UniProtKB-KW"/>
</dbReference>
<accession>A0A1J6K5M8</accession>
<dbReference type="InterPro" id="IPR010666">
    <property type="entry name" value="Znf_GRF"/>
</dbReference>
<keyword evidence="5" id="KW-0812">Transmembrane</keyword>
<dbReference type="AlphaFoldDB" id="A0A1J6K5M8"/>
<feature type="non-terminal residue" evidence="7">
    <location>
        <position position="95"/>
    </location>
</feature>
<dbReference type="Proteomes" id="UP000187609">
    <property type="component" value="Unassembled WGS sequence"/>
</dbReference>
<feature type="transmembrane region" description="Helical" evidence="5">
    <location>
        <begin position="75"/>
        <end position="94"/>
    </location>
</feature>
<dbReference type="Gramene" id="OIT23980">
    <property type="protein sequence ID" value="OIT23980"/>
    <property type="gene ID" value="A4A49_64960"/>
</dbReference>
<keyword evidence="5" id="KW-0472">Membrane</keyword>
<evidence type="ECO:0000256" key="1">
    <source>
        <dbReference type="ARBA" id="ARBA00022723"/>
    </source>
</evidence>
<evidence type="ECO:0000313" key="7">
    <source>
        <dbReference type="EMBL" id="OIT23980.1"/>
    </source>
</evidence>
<evidence type="ECO:0000259" key="6">
    <source>
        <dbReference type="PROSITE" id="PS51999"/>
    </source>
</evidence>
<dbReference type="PANTHER" id="PTHR33248">
    <property type="entry name" value="ZINC ION-BINDING PROTEIN"/>
    <property type="match status" value="1"/>
</dbReference>